<protein>
    <submittedName>
        <fullName evidence="4">PDZ domain-containing protein</fullName>
    </submittedName>
</protein>
<reference evidence="4 5" key="1">
    <citation type="journal article" date="2017" name="ISME J.">
        <title>Energy and carbon metabolisms in a deep terrestrial subsurface fluid microbial community.</title>
        <authorList>
            <person name="Momper L."/>
            <person name="Jungbluth S.P."/>
            <person name="Lee M.D."/>
            <person name="Amend J.P."/>
        </authorList>
    </citation>
    <scope>NUCLEOTIDE SEQUENCE [LARGE SCALE GENOMIC DNA]</scope>
    <source>
        <strain evidence="4">SURF_17</strain>
    </source>
</reference>
<keyword evidence="2" id="KW-0378">Hydrolase</keyword>
<dbReference type="AlphaFoldDB" id="A0A419EUA6"/>
<dbReference type="Gene3D" id="2.40.10.120">
    <property type="match status" value="1"/>
</dbReference>
<dbReference type="InterPro" id="IPR051201">
    <property type="entry name" value="Chloro_Bact_Ser_Proteases"/>
</dbReference>
<evidence type="ECO:0000259" key="3">
    <source>
        <dbReference type="PROSITE" id="PS50106"/>
    </source>
</evidence>
<evidence type="ECO:0000256" key="2">
    <source>
        <dbReference type="ARBA" id="ARBA00022801"/>
    </source>
</evidence>
<dbReference type="InterPro" id="IPR001478">
    <property type="entry name" value="PDZ"/>
</dbReference>
<name>A0A419EUA6_9BACT</name>
<dbReference type="GO" id="GO:0006508">
    <property type="term" value="P:proteolysis"/>
    <property type="evidence" value="ECO:0007669"/>
    <property type="project" value="UniProtKB-KW"/>
</dbReference>
<dbReference type="InterPro" id="IPR009003">
    <property type="entry name" value="Peptidase_S1_PA"/>
</dbReference>
<dbReference type="Proteomes" id="UP000285961">
    <property type="component" value="Unassembled WGS sequence"/>
</dbReference>
<dbReference type="SUPFAM" id="SSF50156">
    <property type="entry name" value="PDZ domain-like"/>
    <property type="match status" value="1"/>
</dbReference>
<dbReference type="InterPro" id="IPR036034">
    <property type="entry name" value="PDZ_sf"/>
</dbReference>
<dbReference type="PROSITE" id="PS50106">
    <property type="entry name" value="PDZ"/>
    <property type="match status" value="1"/>
</dbReference>
<dbReference type="PRINTS" id="PR00834">
    <property type="entry name" value="PROTEASES2C"/>
</dbReference>
<dbReference type="SMART" id="SM00228">
    <property type="entry name" value="PDZ"/>
    <property type="match status" value="1"/>
</dbReference>
<evidence type="ECO:0000313" key="4">
    <source>
        <dbReference type="EMBL" id="RJP67751.1"/>
    </source>
</evidence>
<dbReference type="PANTHER" id="PTHR43343">
    <property type="entry name" value="PEPTIDASE S12"/>
    <property type="match status" value="1"/>
</dbReference>
<evidence type="ECO:0000313" key="5">
    <source>
        <dbReference type="Proteomes" id="UP000285961"/>
    </source>
</evidence>
<sequence>MDEHVQDILKWVRNETNGEGDQAPCEVSAGEISDVELLDAYSRAVTAVVEAVGPAVVSISIGQESTVHRPEQIGAGSGVVIAPDGYILTNDHVVHNAKALNATFPDGTHLDTVLVGTDSATDLALVRANASSLPFATLGESASLRVGQLVIAIGNPFGFQSTVSTGVVSALGRALRSREGRLIENIIQHTAPLNPGNSGGPLVDSRGRVVGINTAIIAIAQGIGFSIPSNTTKWVVSQLLTHGRVRRGFLGIAGQQRPLDRRLVRFHHLAKEHAVEVVSVDPKGPAAQANMLMGDLIVGVNGQAVESVDDLHRFLADWPVGEPVELIIIRGKNRKELIIVPAEAKMFSRERLGP</sequence>
<dbReference type="Gene3D" id="2.30.42.10">
    <property type="match status" value="1"/>
</dbReference>
<dbReference type="EMBL" id="QZKI01000100">
    <property type="protein sequence ID" value="RJP67751.1"/>
    <property type="molecule type" value="Genomic_DNA"/>
</dbReference>
<dbReference type="GO" id="GO:0004252">
    <property type="term" value="F:serine-type endopeptidase activity"/>
    <property type="evidence" value="ECO:0007669"/>
    <property type="project" value="InterPro"/>
</dbReference>
<feature type="domain" description="PDZ" evidence="3">
    <location>
        <begin position="239"/>
        <end position="332"/>
    </location>
</feature>
<proteinExistence type="predicted"/>
<keyword evidence="1" id="KW-0645">Protease</keyword>
<organism evidence="4 5">
    <name type="scientific">Candidatus Abyssobacteria bacterium SURF_17</name>
    <dbReference type="NCBI Taxonomy" id="2093361"/>
    <lineage>
        <taxon>Bacteria</taxon>
        <taxon>Pseudomonadati</taxon>
        <taxon>Candidatus Hydrogenedentota</taxon>
        <taxon>Candidatus Abyssobacteria</taxon>
    </lineage>
</organism>
<dbReference type="InterPro" id="IPR001940">
    <property type="entry name" value="Peptidase_S1C"/>
</dbReference>
<accession>A0A419EUA6</accession>
<evidence type="ECO:0000256" key="1">
    <source>
        <dbReference type="ARBA" id="ARBA00022670"/>
    </source>
</evidence>
<dbReference type="PANTHER" id="PTHR43343:SF3">
    <property type="entry name" value="PROTEASE DO-LIKE 8, CHLOROPLASTIC"/>
    <property type="match status" value="1"/>
</dbReference>
<dbReference type="SUPFAM" id="SSF50494">
    <property type="entry name" value="Trypsin-like serine proteases"/>
    <property type="match status" value="1"/>
</dbReference>
<dbReference type="Pfam" id="PF13180">
    <property type="entry name" value="PDZ_2"/>
    <property type="match status" value="1"/>
</dbReference>
<dbReference type="Pfam" id="PF13365">
    <property type="entry name" value="Trypsin_2"/>
    <property type="match status" value="1"/>
</dbReference>
<comment type="caution">
    <text evidence="4">The sequence shown here is derived from an EMBL/GenBank/DDBJ whole genome shotgun (WGS) entry which is preliminary data.</text>
</comment>
<gene>
    <name evidence="4" type="ORF">C4532_14170</name>
</gene>